<accession>A0A975B8J6</accession>
<dbReference type="CDD" id="cd01347">
    <property type="entry name" value="ligand_gated_channel"/>
    <property type="match status" value="1"/>
</dbReference>
<keyword evidence="4 10" id="KW-0812">Transmembrane</keyword>
<comment type="similarity">
    <text evidence="10 11">Belongs to the TonB-dependent receptor family.</text>
</comment>
<dbReference type="GO" id="GO:0044718">
    <property type="term" value="P:siderophore transmembrane transport"/>
    <property type="evidence" value="ECO:0007669"/>
    <property type="project" value="TreeGrafter"/>
</dbReference>
<dbReference type="InterPro" id="IPR037066">
    <property type="entry name" value="Plug_dom_sf"/>
</dbReference>
<dbReference type="Pfam" id="PF00593">
    <property type="entry name" value="TonB_dep_Rec_b-barrel"/>
    <property type="match status" value="1"/>
</dbReference>
<evidence type="ECO:0000256" key="11">
    <source>
        <dbReference type="RuleBase" id="RU003357"/>
    </source>
</evidence>
<dbReference type="Pfam" id="PF07715">
    <property type="entry name" value="Plug"/>
    <property type="match status" value="1"/>
</dbReference>
<evidence type="ECO:0000256" key="1">
    <source>
        <dbReference type="ARBA" id="ARBA00004571"/>
    </source>
</evidence>
<dbReference type="PANTHER" id="PTHR30069:SF29">
    <property type="entry name" value="HEMOGLOBIN AND HEMOGLOBIN-HAPTOGLOBIN-BINDING PROTEIN 1-RELATED"/>
    <property type="match status" value="1"/>
</dbReference>
<dbReference type="Gene3D" id="2.40.170.20">
    <property type="entry name" value="TonB-dependent receptor, beta-barrel domain"/>
    <property type="match status" value="1"/>
</dbReference>
<dbReference type="SUPFAM" id="SSF56935">
    <property type="entry name" value="Porins"/>
    <property type="match status" value="1"/>
</dbReference>
<keyword evidence="7 10" id="KW-0472">Membrane</keyword>
<dbReference type="Proteomes" id="UP000663720">
    <property type="component" value="Chromosome"/>
</dbReference>
<proteinExistence type="inferred from homology"/>
<keyword evidence="3 10" id="KW-1134">Transmembrane beta strand</keyword>
<dbReference type="PROSITE" id="PS52016">
    <property type="entry name" value="TONB_DEPENDENT_REC_3"/>
    <property type="match status" value="1"/>
</dbReference>
<evidence type="ECO:0000313" key="14">
    <source>
        <dbReference type="EMBL" id="QTA80657.1"/>
    </source>
</evidence>
<dbReference type="Gene3D" id="2.170.130.10">
    <property type="entry name" value="TonB-dependent receptor, plug domain"/>
    <property type="match status" value="1"/>
</dbReference>
<dbReference type="InterPro" id="IPR000531">
    <property type="entry name" value="Beta-barrel_TonB"/>
</dbReference>
<protein>
    <submittedName>
        <fullName evidence="14">TonB-dependent receptor</fullName>
    </submittedName>
</protein>
<evidence type="ECO:0000256" key="4">
    <source>
        <dbReference type="ARBA" id="ARBA00022692"/>
    </source>
</evidence>
<evidence type="ECO:0000256" key="6">
    <source>
        <dbReference type="ARBA" id="ARBA00023077"/>
    </source>
</evidence>
<keyword evidence="5" id="KW-0732">Signal</keyword>
<evidence type="ECO:0000259" key="12">
    <source>
        <dbReference type="Pfam" id="PF00593"/>
    </source>
</evidence>
<feature type="domain" description="TonB-dependent receptor-like beta-barrel" evidence="12">
    <location>
        <begin position="254"/>
        <end position="648"/>
    </location>
</feature>
<dbReference type="PANTHER" id="PTHR30069">
    <property type="entry name" value="TONB-DEPENDENT OUTER MEMBRANE RECEPTOR"/>
    <property type="match status" value="1"/>
</dbReference>
<evidence type="ECO:0000256" key="7">
    <source>
        <dbReference type="ARBA" id="ARBA00023136"/>
    </source>
</evidence>
<name>A0A975B8J6_9BACT</name>
<organism evidence="14 15">
    <name type="scientific">Desulfonema limicola</name>
    <dbReference type="NCBI Taxonomy" id="45656"/>
    <lineage>
        <taxon>Bacteria</taxon>
        <taxon>Pseudomonadati</taxon>
        <taxon>Thermodesulfobacteriota</taxon>
        <taxon>Desulfobacteria</taxon>
        <taxon>Desulfobacterales</taxon>
        <taxon>Desulfococcaceae</taxon>
        <taxon>Desulfonema</taxon>
    </lineage>
</organism>
<evidence type="ECO:0000256" key="2">
    <source>
        <dbReference type="ARBA" id="ARBA00022448"/>
    </source>
</evidence>
<keyword evidence="9 10" id="KW-0998">Cell outer membrane</keyword>
<dbReference type="InterPro" id="IPR036942">
    <property type="entry name" value="Beta-barrel_TonB_sf"/>
</dbReference>
<dbReference type="InterPro" id="IPR012910">
    <property type="entry name" value="Plug_dom"/>
</dbReference>
<keyword evidence="2 10" id="KW-0813">Transport</keyword>
<dbReference type="RefSeq" id="WP_207692276.1">
    <property type="nucleotide sequence ID" value="NZ_CP061799.1"/>
</dbReference>
<evidence type="ECO:0000313" key="15">
    <source>
        <dbReference type="Proteomes" id="UP000663720"/>
    </source>
</evidence>
<evidence type="ECO:0000256" key="5">
    <source>
        <dbReference type="ARBA" id="ARBA00022729"/>
    </source>
</evidence>
<evidence type="ECO:0000256" key="9">
    <source>
        <dbReference type="ARBA" id="ARBA00023237"/>
    </source>
</evidence>
<sequence>MLKQSILIIFFFIFFNLLSFAYGTEDLSQIIDEEIEWMQEETFVFTATKTAEKTVKTGSSITVITEDQIWKMSAQNLADILKTVPGLGITVNSVGMTQIESRGIKTMFSEKILVMIDGHPINLQLTNGGSVQYAFDSLPVENIMRVEIVRGPGSALYGANAFLAVINIFTKDAENIDGATLSAGAGSQDTYNYNLLFGKIVKDISVATNINYFDTEGPENYIKQDAVGASGRTLLPTEKYDIDTKLDYKDLIFHAHYASRKSDGSFIGPTNVLNDGSRQDYREWFLELKYKYKVNDKFNIEPRVYYDNSHFDNLWELFSEGFPGFGQGDFPDGMLVRSAASNSKLGAETIIHYEFTDSNKAVFGISAEHQKQYDVEGEQNYNSLTYAPFPDGMQNVTDDPDQIWTVENDRKFYAAFAENIWDIRDDLRFISGIRFDYYSDYGETFNPRASLIWEFIKDWNLRLLYGSAFRDPTFAELYNKNNPAIVGNSNLSPEKITTYELGCSGKLGKHVNIDIAGFYNDINDLIVSGIPNVNSGTVISKGLEFEAKYTFKSDSFLAFNYTFQNSEDKDTGYRVADTPRHRGNIMVNFGLPKKWNFYTHILLNGSASRAQGDEREDTAGYMTVNTALTSKTFLGIKGLDFSLNIYNLFDKDYVYPSSSAVYYDYPASGRAFFTKLNYKFW</sequence>
<reference evidence="14" key="1">
    <citation type="journal article" date="2021" name="Microb. Physiol.">
        <title>Proteogenomic Insights into the Physiology of Marine, Sulfate-Reducing, Filamentous Desulfonema limicola and Desulfonema magnum.</title>
        <authorList>
            <person name="Schnaars V."/>
            <person name="Wohlbrand L."/>
            <person name="Scheve S."/>
            <person name="Hinrichs C."/>
            <person name="Reinhardt R."/>
            <person name="Rabus R."/>
        </authorList>
    </citation>
    <scope>NUCLEOTIDE SEQUENCE</scope>
    <source>
        <strain evidence="14">5ac10</strain>
    </source>
</reference>
<dbReference type="GO" id="GO:0015344">
    <property type="term" value="F:siderophore uptake transmembrane transporter activity"/>
    <property type="evidence" value="ECO:0007669"/>
    <property type="project" value="TreeGrafter"/>
</dbReference>
<feature type="domain" description="TonB-dependent receptor plug" evidence="13">
    <location>
        <begin position="56"/>
        <end position="162"/>
    </location>
</feature>
<dbReference type="AlphaFoldDB" id="A0A975B8J6"/>
<gene>
    <name evidence="14" type="ORF">dnl_29680</name>
</gene>
<keyword evidence="6 11" id="KW-0798">TonB box</keyword>
<comment type="subcellular location">
    <subcellularLocation>
        <location evidence="1 10">Cell outer membrane</location>
        <topology evidence="1 10">Multi-pass membrane protein</topology>
    </subcellularLocation>
</comment>
<dbReference type="GO" id="GO:0009279">
    <property type="term" value="C:cell outer membrane"/>
    <property type="evidence" value="ECO:0007669"/>
    <property type="project" value="UniProtKB-SubCell"/>
</dbReference>
<keyword evidence="15" id="KW-1185">Reference proteome</keyword>
<dbReference type="EMBL" id="CP061799">
    <property type="protein sequence ID" value="QTA80657.1"/>
    <property type="molecule type" value="Genomic_DNA"/>
</dbReference>
<evidence type="ECO:0000256" key="3">
    <source>
        <dbReference type="ARBA" id="ARBA00022452"/>
    </source>
</evidence>
<evidence type="ECO:0000259" key="13">
    <source>
        <dbReference type="Pfam" id="PF07715"/>
    </source>
</evidence>
<dbReference type="KEGG" id="dli:dnl_29680"/>
<evidence type="ECO:0000256" key="8">
    <source>
        <dbReference type="ARBA" id="ARBA00023170"/>
    </source>
</evidence>
<keyword evidence="8 14" id="KW-0675">Receptor</keyword>
<evidence type="ECO:0000256" key="10">
    <source>
        <dbReference type="PROSITE-ProRule" id="PRU01360"/>
    </source>
</evidence>
<dbReference type="InterPro" id="IPR039426">
    <property type="entry name" value="TonB-dep_rcpt-like"/>
</dbReference>